<evidence type="ECO:0000259" key="9">
    <source>
        <dbReference type="Pfam" id="PF17768"/>
    </source>
</evidence>
<dbReference type="STRING" id="1798396.A2973_03360"/>
<dbReference type="InterPro" id="IPR041122">
    <property type="entry name" value="RecJ_OB"/>
</dbReference>
<dbReference type="GO" id="GO:0008409">
    <property type="term" value="F:5'-3' exonuclease activity"/>
    <property type="evidence" value="ECO:0007669"/>
    <property type="project" value="InterPro"/>
</dbReference>
<dbReference type="Pfam" id="PF17768">
    <property type="entry name" value="RecJ_OB"/>
    <property type="match status" value="1"/>
</dbReference>
<evidence type="ECO:0000256" key="6">
    <source>
        <dbReference type="SAM" id="Coils"/>
    </source>
</evidence>
<sequence length="556" mass="60846">MKKWDVLKKFKVQRSPPKADQPLAEKFKIGDIVNILLENRGLKTKKDIETFLNPPQPSSLTPKDVGIDKTSLAKAVKRIQEAIRGKESVVVYADYDADGITAGAVMWETLHLLGATVMPYIPHRVEEGYGLSIKGIDAVREQFDPSLIITVDHGITAWEKVAYAKKFGIDVIVTDHHVKPAKLPDSVIVHTTKLSGAGVSWFLAKELLKTYHVSRITYHDELLALAAIGTIADMVPLVGPNRAMVKYGLAGINTTTRVGLEALMVDAGLTKGALDVYAVSHMLAPRLNAMGRLEHAMDALRLLCTKQKEKATLLAQKLGMTNRDRQKLTEETLIHAVGVVKGQALALEGLALSKARKLLFVVDSSYNQGVIGLVAGKLVEAYYRPAIVVSKGEVYSKASAGSIHGFNIVEAIRSCSDILVDVGGHPMAAGFTVETRHLDELQERLEKLADNQLSEDKLTRMLTIDVEIPLELVTPELYQTIQKLQPFGFGNPEPVFVTRSVKATEARLVGADGKHLKLRFHSSLHTPHSALTIDAIAFNFGSLYGKLQEKPDVDIA</sequence>
<dbReference type="AlphaFoldDB" id="A0A1F6B1Z8"/>
<evidence type="ECO:0000256" key="1">
    <source>
        <dbReference type="ARBA" id="ARBA00005915"/>
    </source>
</evidence>
<dbReference type="Pfam" id="PF01368">
    <property type="entry name" value="DHH"/>
    <property type="match status" value="1"/>
</dbReference>
<feature type="domain" description="DHHA1" evidence="8">
    <location>
        <begin position="360"/>
        <end position="448"/>
    </location>
</feature>
<gene>
    <name evidence="10" type="ORF">A2973_03360</name>
</gene>
<dbReference type="SUPFAM" id="SSF64182">
    <property type="entry name" value="DHH phosphoesterases"/>
    <property type="match status" value="1"/>
</dbReference>
<dbReference type="InterPro" id="IPR001667">
    <property type="entry name" value="DDH_dom"/>
</dbReference>
<feature type="non-terminal residue" evidence="10">
    <location>
        <position position="556"/>
    </location>
</feature>
<dbReference type="GO" id="GO:0006310">
    <property type="term" value="P:DNA recombination"/>
    <property type="evidence" value="ECO:0007669"/>
    <property type="project" value="InterPro"/>
</dbReference>
<evidence type="ECO:0000313" key="11">
    <source>
        <dbReference type="Proteomes" id="UP000176409"/>
    </source>
</evidence>
<feature type="domain" description="RecJ OB" evidence="9">
    <location>
        <begin position="464"/>
        <end position="556"/>
    </location>
</feature>
<dbReference type="Proteomes" id="UP000176409">
    <property type="component" value="Unassembled WGS sequence"/>
</dbReference>
<proteinExistence type="inferred from homology"/>
<dbReference type="InterPro" id="IPR004610">
    <property type="entry name" value="RecJ"/>
</dbReference>
<dbReference type="PANTHER" id="PTHR30255:SF2">
    <property type="entry name" value="SINGLE-STRANDED-DNA-SPECIFIC EXONUCLEASE RECJ"/>
    <property type="match status" value="1"/>
</dbReference>
<dbReference type="Gene3D" id="3.90.1640.30">
    <property type="match status" value="1"/>
</dbReference>
<feature type="coiled-coil region" evidence="6">
    <location>
        <begin position="431"/>
        <end position="458"/>
    </location>
</feature>
<comment type="caution">
    <text evidence="10">The sequence shown here is derived from an EMBL/GenBank/DDBJ whole genome shotgun (WGS) entry which is preliminary data.</text>
</comment>
<accession>A0A1F6B1Z8</accession>
<evidence type="ECO:0000256" key="3">
    <source>
        <dbReference type="ARBA" id="ARBA00022722"/>
    </source>
</evidence>
<dbReference type="Gene3D" id="3.10.310.30">
    <property type="match status" value="1"/>
</dbReference>
<organism evidence="10 11">
    <name type="scientific">Candidatus Gottesmanbacteria bacterium RIFCSPLOWO2_01_FULL_49_10</name>
    <dbReference type="NCBI Taxonomy" id="1798396"/>
    <lineage>
        <taxon>Bacteria</taxon>
        <taxon>Candidatus Gottesmaniibacteriota</taxon>
    </lineage>
</organism>
<keyword evidence="5 10" id="KW-0269">Exonuclease</keyword>
<keyword evidence="6" id="KW-0175">Coiled coil</keyword>
<protein>
    <recommendedName>
        <fullName evidence="2">Single-stranded-DNA-specific exonuclease RecJ</fullName>
    </recommendedName>
</protein>
<dbReference type="InterPro" id="IPR003156">
    <property type="entry name" value="DHHA1_dom"/>
</dbReference>
<evidence type="ECO:0000259" key="7">
    <source>
        <dbReference type="Pfam" id="PF01368"/>
    </source>
</evidence>
<name>A0A1F6B1Z8_9BACT</name>
<evidence type="ECO:0000256" key="4">
    <source>
        <dbReference type="ARBA" id="ARBA00022801"/>
    </source>
</evidence>
<dbReference type="EMBL" id="MFJZ01000005">
    <property type="protein sequence ID" value="OGG30752.1"/>
    <property type="molecule type" value="Genomic_DNA"/>
</dbReference>
<evidence type="ECO:0000313" key="10">
    <source>
        <dbReference type="EMBL" id="OGG30752.1"/>
    </source>
</evidence>
<keyword evidence="4" id="KW-0378">Hydrolase</keyword>
<dbReference type="PANTHER" id="PTHR30255">
    <property type="entry name" value="SINGLE-STRANDED-DNA-SPECIFIC EXONUCLEASE RECJ"/>
    <property type="match status" value="1"/>
</dbReference>
<dbReference type="Pfam" id="PF02272">
    <property type="entry name" value="DHHA1"/>
    <property type="match status" value="1"/>
</dbReference>
<evidence type="ECO:0000256" key="2">
    <source>
        <dbReference type="ARBA" id="ARBA00019841"/>
    </source>
</evidence>
<evidence type="ECO:0000256" key="5">
    <source>
        <dbReference type="ARBA" id="ARBA00022839"/>
    </source>
</evidence>
<dbReference type="GO" id="GO:0006281">
    <property type="term" value="P:DNA repair"/>
    <property type="evidence" value="ECO:0007669"/>
    <property type="project" value="InterPro"/>
</dbReference>
<feature type="domain" description="DDH" evidence="7">
    <location>
        <begin position="89"/>
        <end position="230"/>
    </location>
</feature>
<dbReference type="InterPro" id="IPR051673">
    <property type="entry name" value="SSDNA_exonuclease_RecJ"/>
</dbReference>
<dbReference type="NCBIfam" id="TIGR00644">
    <property type="entry name" value="recJ"/>
    <property type="match status" value="1"/>
</dbReference>
<dbReference type="InterPro" id="IPR038763">
    <property type="entry name" value="DHH_sf"/>
</dbReference>
<reference evidence="10 11" key="1">
    <citation type="journal article" date="2016" name="Nat. Commun.">
        <title>Thousands of microbial genomes shed light on interconnected biogeochemical processes in an aquifer system.</title>
        <authorList>
            <person name="Anantharaman K."/>
            <person name="Brown C.T."/>
            <person name="Hug L.A."/>
            <person name="Sharon I."/>
            <person name="Castelle C.J."/>
            <person name="Probst A.J."/>
            <person name="Thomas B.C."/>
            <person name="Singh A."/>
            <person name="Wilkins M.J."/>
            <person name="Karaoz U."/>
            <person name="Brodie E.L."/>
            <person name="Williams K.H."/>
            <person name="Hubbard S.S."/>
            <person name="Banfield J.F."/>
        </authorList>
    </citation>
    <scope>NUCLEOTIDE SEQUENCE [LARGE SCALE GENOMIC DNA]</scope>
</reference>
<keyword evidence="3" id="KW-0540">Nuclease</keyword>
<evidence type="ECO:0000259" key="8">
    <source>
        <dbReference type="Pfam" id="PF02272"/>
    </source>
</evidence>
<comment type="similarity">
    <text evidence="1">Belongs to the RecJ family.</text>
</comment>
<dbReference type="GO" id="GO:0003676">
    <property type="term" value="F:nucleic acid binding"/>
    <property type="evidence" value="ECO:0007669"/>
    <property type="project" value="InterPro"/>
</dbReference>